<feature type="transmembrane region" description="Helical" evidence="2">
    <location>
        <begin position="91"/>
        <end position="109"/>
    </location>
</feature>
<feature type="domain" description="EamA" evidence="3">
    <location>
        <begin position="7"/>
        <end position="137"/>
    </location>
</feature>
<dbReference type="PATRIC" id="fig|1122219.3.peg.3"/>
<dbReference type="PANTHER" id="PTHR22911">
    <property type="entry name" value="ACYL-MALONYL CONDENSING ENZYME-RELATED"/>
    <property type="match status" value="1"/>
</dbReference>
<gene>
    <name evidence="4" type="ORF">AB840_00010</name>
</gene>
<dbReference type="OrthoDB" id="6707571at2"/>
<keyword evidence="2" id="KW-1133">Transmembrane helix</keyword>
<dbReference type="SUPFAM" id="SSF103481">
    <property type="entry name" value="Multidrug resistance efflux transporter EmrE"/>
    <property type="match status" value="2"/>
</dbReference>
<keyword evidence="2" id="KW-0472">Membrane</keyword>
<evidence type="ECO:0000256" key="2">
    <source>
        <dbReference type="SAM" id="Phobius"/>
    </source>
</evidence>
<dbReference type="Proteomes" id="UP000036503">
    <property type="component" value="Unassembled WGS sequence"/>
</dbReference>
<feature type="transmembrane region" description="Helical" evidence="2">
    <location>
        <begin position="30"/>
        <end position="54"/>
    </location>
</feature>
<feature type="transmembrane region" description="Helical" evidence="2">
    <location>
        <begin position="118"/>
        <end position="137"/>
    </location>
</feature>
<feature type="transmembrane region" description="Helical" evidence="2">
    <location>
        <begin position="66"/>
        <end position="85"/>
    </location>
</feature>
<sequence>MNSRNKGLIEIHSAVFLFGISGLFGKLLTISPIIIVLGRVLFSSICLFFIVKYLHMAIKLKCRLHYGYFGMMGMLLAIHWCTFFQSIQVSTVAIGLLTFSTFPIFVTFLEPYFFKEKLYLSDIAAAAITFLGVLLVVPHFKMGNTMTQGVIWGILSGFSYAALSMLNRKFVKAYASVKIAFYEQGTAVILLLLFLLLQQPVFKTRDVMLLLALGVFFTGISHIIFIDGLKYVKTKTAGIISSLEPMYGIVFSLLLLGEIPSIRELVGGSLILTAVFYSTLKKQ</sequence>
<dbReference type="RefSeq" id="WP_048512775.1">
    <property type="nucleotide sequence ID" value="NZ_FUXD01000005.1"/>
</dbReference>
<reference evidence="4 5" key="1">
    <citation type="submission" date="2015-06" db="EMBL/GenBank/DDBJ databases">
        <title>Draft genome sequence of beer spoilage bacterium Megasphaera cerevisiae type strain 20462.</title>
        <authorList>
            <person name="Kutumbaka K."/>
            <person name="Pasmowitz J."/>
            <person name="Mategko J."/>
            <person name="Reyes D."/>
            <person name="Friedrich A."/>
            <person name="Han S."/>
            <person name="Martens-Habbena W."/>
            <person name="Neal-McKinney J."/>
            <person name="Janagama H.K."/>
            <person name="Nadala C."/>
            <person name="Samadpour M."/>
        </authorList>
    </citation>
    <scope>NUCLEOTIDE SEQUENCE [LARGE SCALE GENOMIC DNA]</scope>
    <source>
        <strain evidence="4 5">DSM 20462</strain>
    </source>
</reference>
<comment type="caution">
    <text evidence="4">The sequence shown here is derived from an EMBL/GenBank/DDBJ whole genome shotgun (WGS) entry which is preliminary data.</text>
</comment>
<dbReference type="EMBL" id="LEKT01000001">
    <property type="protein sequence ID" value="KMO87818.1"/>
    <property type="molecule type" value="Genomic_DNA"/>
</dbReference>
<evidence type="ECO:0000259" key="3">
    <source>
        <dbReference type="Pfam" id="PF00892"/>
    </source>
</evidence>
<evidence type="ECO:0000313" key="5">
    <source>
        <dbReference type="Proteomes" id="UP000036503"/>
    </source>
</evidence>
<feature type="transmembrane region" description="Helical" evidence="2">
    <location>
        <begin position="7"/>
        <end position="24"/>
    </location>
</feature>
<feature type="transmembrane region" description="Helical" evidence="2">
    <location>
        <begin position="149"/>
        <end position="167"/>
    </location>
</feature>
<protein>
    <submittedName>
        <fullName evidence="4">Permease</fullName>
    </submittedName>
</protein>
<feature type="transmembrane region" description="Helical" evidence="2">
    <location>
        <begin position="207"/>
        <end position="225"/>
    </location>
</feature>
<dbReference type="InterPro" id="IPR037185">
    <property type="entry name" value="EmrE-like"/>
</dbReference>
<proteinExistence type="inferred from homology"/>
<evidence type="ECO:0000313" key="4">
    <source>
        <dbReference type="EMBL" id="KMO87818.1"/>
    </source>
</evidence>
<dbReference type="STRING" id="39029.BSR42_02880"/>
<organism evidence="4 5">
    <name type="scientific">Megasphaera cerevisiae DSM 20462</name>
    <dbReference type="NCBI Taxonomy" id="1122219"/>
    <lineage>
        <taxon>Bacteria</taxon>
        <taxon>Bacillati</taxon>
        <taxon>Bacillota</taxon>
        <taxon>Negativicutes</taxon>
        <taxon>Veillonellales</taxon>
        <taxon>Veillonellaceae</taxon>
        <taxon>Megasphaera</taxon>
    </lineage>
</organism>
<dbReference type="PANTHER" id="PTHR22911:SF79">
    <property type="entry name" value="MOBA-LIKE NTP TRANSFERASE DOMAIN-CONTAINING PROTEIN"/>
    <property type="match status" value="1"/>
</dbReference>
<accession>A0A0J6WZX0</accession>
<feature type="domain" description="EamA" evidence="3">
    <location>
        <begin position="149"/>
        <end position="278"/>
    </location>
</feature>
<dbReference type="AlphaFoldDB" id="A0A0J6WZX0"/>
<dbReference type="GO" id="GO:0016020">
    <property type="term" value="C:membrane"/>
    <property type="evidence" value="ECO:0007669"/>
    <property type="project" value="InterPro"/>
</dbReference>
<name>A0A0J6WZX0_9FIRM</name>
<keyword evidence="2" id="KW-0812">Transmembrane</keyword>
<keyword evidence="5" id="KW-1185">Reference proteome</keyword>
<dbReference type="InParanoid" id="A0A0J6WZX0"/>
<evidence type="ECO:0000256" key="1">
    <source>
        <dbReference type="ARBA" id="ARBA00007362"/>
    </source>
</evidence>
<dbReference type="Pfam" id="PF00892">
    <property type="entry name" value="EamA"/>
    <property type="match status" value="2"/>
</dbReference>
<dbReference type="InterPro" id="IPR000620">
    <property type="entry name" value="EamA_dom"/>
</dbReference>
<comment type="similarity">
    <text evidence="1">Belongs to the EamA transporter family.</text>
</comment>
<feature type="transmembrane region" description="Helical" evidence="2">
    <location>
        <begin position="179"/>
        <end position="201"/>
    </location>
</feature>